<dbReference type="SUPFAM" id="SSF81321">
    <property type="entry name" value="Family A G protein-coupled receptor-like"/>
    <property type="match status" value="1"/>
</dbReference>
<evidence type="ECO:0000256" key="1">
    <source>
        <dbReference type="ARBA" id="ARBA00004370"/>
    </source>
</evidence>
<dbReference type="Gene3D" id="1.20.1070.10">
    <property type="entry name" value="Rhodopsin 7-helix transmembrane proteins"/>
    <property type="match status" value="1"/>
</dbReference>
<feature type="transmembrane region" description="Helical" evidence="5">
    <location>
        <begin position="54"/>
        <end position="77"/>
    </location>
</feature>
<name>A0A813S0B9_9BILA</name>
<feature type="transmembrane region" description="Helical" evidence="5">
    <location>
        <begin position="286"/>
        <end position="302"/>
    </location>
</feature>
<proteinExistence type="predicted"/>
<protein>
    <recommendedName>
        <fullName evidence="6">G-protein coupled receptors family 1 profile domain-containing protein</fullName>
    </recommendedName>
</protein>
<feature type="domain" description="G-protein coupled receptors family 1 profile" evidence="6">
    <location>
        <begin position="34"/>
        <end position="299"/>
    </location>
</feature>
<dbReference type="GO" id="GO:0016020">
    <property type="term" value="C:membrane"/>
    <property type="evidence" value="ECO:0007669"/>
    <property type="project" value="UniProtKB-SubCell"/>
</dbReference>
<dbReference type="PRINTS" id="PR00237">
    <property type="entry name" value="GPCRRHODOPSN"/>
</dbReference>
<comment type="subcellular location">
    <subcellularLocation>
        <location evidence="1">Membrane</location>
    </subcellularLocation>
</comment>
<organism evidence="7 9">
    <name type="scientific">Adineta steineri</name>
    <dbReference type="NCBI Taxonomy" id="433720"/>
    <lineage>
        <taxon>Eukaryota</taxon>
        <taxon>Metazoa</taxon>
        <taxon>Spiralia</taxon>
        <taxon>Gnathifera</taxon>
        <taxon>Rotifera</taxon>
        <taxon>Eurotatoria</taxon>
        <taxon>Bdelloidea</taxon>
        <taxon>Adinetida</taxon>
        <taxon>Adinetidae</taxon>
        <taxon>Adineta</taxon>
    </lineage>
</organism>
<dbReference type="EMBL" id="CAJOAZ010000499">
    <property type="protein sequence ID" value="CAF3663155.1"/>
    <property type="molecule type" value="Genomic_DNA"/>
</dbReference>
<keyword evidence="3 5" id="KW-1133">Transmembrane helix</keyword>
<dbReference type="PANTHER" id="PTHR46641">
    <property type="entry name" value="FMRFAMIDE RECEPTOR-RELATED"/>
    <property type="match status" value="1"/>
</dbReference>
<dbReference type="PROSITE" id="PS50262">
    <property type="entry name" value="G_PROTEIN_RECEP_F1_2"/>
    <property type="match status" value="1"/>
</dbReference>
<dbReference type="Proteomes" id="UP000663844">
    <property type="component" value="Unassembled WGS sequence"/>
</dbReference>
<evidence type="ECO:0000256" key="2">
    <source>
        <dbReference type="ARBA" id="ARBA00022692"/>
    </source>
</evidence>
<evidence type="ECO:0000256" key="4">
    <source>
        <dbReference type="ARBA" id="ARBA00023136"/>
    </source>
</evidence>
<accession>A0A813S0B9</accession>
<comment type="caution">
    <text evidence="7">The sequence shown here is derived from an EMBL/GenBank/DDBJ whole genome shotgun (WGS) entry which is preliminary data.</text>
</comment>
<feature type="transmembrane region" description="Helical" evidence="5">
    <location>
        <begin position="140"/>
        <end position="158"/>
    </location>
</feature>
<evidence type="ECO:0000259" key="6">
    <source>
        <dbReference type="PROSITE" id="PS50262"/>
    </source>
</evidence>
<feature type="transmembrane region" description="Helical" evidence="5">
    <location>
        <begin position="178"/>
        <end position="205"/>
    </location>
</feature>
<dbReference type="Proteomes" id="UP000663845">
    <property type="component" value="Unassembled WGS sequence"/>
</dbReference>
<dbReference type="EMBL" id="CAJNOG010000026">
    <property type="protein sequence ID" value="CAF0788366.1"/>
    <property type="molecule type" value="Genomic_DNA"/>
</dbReference>
<dbReference type="Pfam" id="PF00001">
    <property type="entry name" value="7tm_1"/>
    <property type="match status" value="1"/>
</dbReference>
<dbReference type="InterPro" id="IPR052954">
    <property type="entry name" value="GPCR-Ligand_Int"/>
</dbReference>
<sequence length="328" mass="37853">MANTSFDVVQKLNVATLWINQIYPLLQIIFGTFGNIFNIIIFTRRSLRNNPCSLYFIFGSINNCFAVDIALFARYLASTWNWDPSATNNVLCKLRNFFTYVSLTLSLWFTVLASIDRYLSCSKNARLRQMSNLAAARKNIIITIILICLFYLHILIYFKTGPSGTEINCIFSPYEYVIFLSFFGPIISCILPILLMSTFGILMILNVRNTHNRVGIHLNSTRYSRLRSHDRQLTIMLLFQVLITTLISVPYFVLAIYNAIAIVIFRNKLSVSQLAIYNFGYNLFRLLYYTNPVIAFYIYTMSGTKFRLEMKLCIRNGFKSILKAIGQI</sequence>
<dbReference type="GO" id="GO:0004930">
    <property type="term" value="F:G protein-coupled receptor activity"/>
    <property type="evidence" value="ECO:0007669"/>
    <property type="project" value="InterPro"/>
</dbReference>
<evidence type="ECO:0000256" key="5">
    <source>
        <dbReference type="SAM" id="Phobius"/>
    </source>
</evidence>
<evidence type="ECO:0000313" key="7">
    <source>
        <dbReference type="EMBL" id="CAF0788366.1"/>
    </source>
</evidence>
<feature type="transmembrane region" description="Helical" evidence="5">
    <location>
        <begin position="233"/>
        <end position="266"/>
    </location>
</feature>
<reference evidence="7" key="1">
    <citation type="submission" date="2021-02" db="EMBL/GenBank/DDBJ databases">
        <authorList>
            <person name="Nowell W R."/>
        </authorList>
    </citation>
    <scope>NUCLEOTIDE SEQUENCE</scope>
</reference>
<keyword evidence="4 5" id="KW-0472">Membrane</keyword>
<gene>
    <name evidence="7" type="ORF">JYZ213_LOCUS4586</name>
    <name evidence="8" type="ORF">OXD698_LOCUS9734</name>
</gene>
<evidence type="ECO:0000256" key="3">
    <source>
        <dbReference type="ARBA" id="ARBA00022989"/>
    </source>
</evidence>
<feature type="transmembrane region" description="Helical" evidence="5">
    <location>
        <begin position="22"/>
        <end position="42"/>
    </location>
</feature>
<dbReference type="PANTHER" id="PTHR46641:SF25">
    <property type="entry name" value="CNMAMIDE RECEPTOR-RELATED"/>
    <property type="match status" value="1"/>
</dbReference>
<evidence type="ECO:0000313" key="8">
    <source>
        <dbReference type="EMBL" id="CAF3663155.1"/>
    </source>
</evidence>
<feature type="transmembrane region" description="Helical" evidence="5">
    <location>
        <begin position="97"/>
        <end position="119"/>
    </location>
</feature>
<dbReference type="InterPro" id="IPR000276">
    <property type="entry name" value="GPCR_Rhodpsn"/>
</dbReference>
<evidence type="ECO:0000313" key="9">
    <source>
        <dbReference type="Proteomes" id="UP000663845"/>
    </source>
</evidence>
<dbReference type="AlphaFoldDB" id="A0A813S0B9"/>
<dbReference type="InterPro" id="IPR017452">
    <property type="entry name" value="GPCR_Rhodpsn_7TM"/>
</dbReference>
<keyword evidence="2 5" id="KW-0812">Transmembrane</keyword>